<dbReference type="PANTHER" id="PTHR47814">
    <property type="entry name" value="PEPTIDYL-TRNA HYDROLASE ARFB"/>
    <property type="match status" value="1"/>
</dbReference>
<name>A0ABW7LDK6_9BURK</name>
<dbReference type="RefSeq" id="WP_395132099.1">
    <property type="nucleotide sequence ID" value="NZ_JBIMPM010000143.1"/>
</dbReference>
<reference evidence="3 4" key="1">
    <citation type="submission" date="2024-10" db="EMBL/GenBank/DDBJ databases">
        <title>Burkholderia semiarida in Mexico.</title>
        <authorList>
            <person name="Estrada P."/>
        </authorList>
    </citation>
    <scope>NUCLEOTIDE SEQUENCE [LARGE SCALE GENOMIC DNA]</scope>
    <source>
        <strain evidence="3 4">CLM7-1</strain>
    </source>
</reference>
<sequence>MPERMRPIELHEVQWTAMRAQGAGGQNVNKVSSAVHLRFDV</sequence>
<protein>
    <submittedName>
        <fullName evidence="3">Peptide chain release factor-like protein</fullName>
    </submittedName>
</protein>
<dbReference type="EMBL" id="JBIMPM010000143">
    <property type="protein sequence ID" value="MFH5256152.1"/>
    <property type="molecule type" value="Genomic_DNA"/>
</dbReference>
<gene>
    <name evidence="3" type="ORF">ACGTRS_33495</name>
</gene>
<feature type="domain" description="Prokaryotic-type class I peptide chain release factors" evidence="2">
    <location>
        <begin position="19"/>
        <end position="35"/>
    </location>
</feature>
<dbReference type="PROSITE" id="PS00745">
    <property type="entry name" value="RF_PROK_I"/>
    <property type="match status" value="1"/>
</dbReference>
<evidence type="ECO:0000313" key="4">
    <source>
        <dbReference type="Proteomes" id="UP001609186"/>
    </source>
</evidence>
<evidence type="ECO:0000313" key="3">
    <source>
        <dbReference type="EMBL" id="MFH5256152.1"/>
    </source>
</evidence>
<comment type="similarity">
    <text evidence="1">Belongs to the prokaryotic/mitochondrial release factor family.</text>
</comment>
<dbReference type="PANTHER" id="PTHR47814:SF1">
    <property type="entry name" value="PEPTIDYL-TRNA HYDROLASE ARFB"/>
    <property type="match status" value="1"/>
</dbReference>
<proteinExistence type="inferred from homology"/>
<evidence type="ECO:0000259" key="2">
    <source>
        <dbReference type="PROSITE" id="PS00745"/>
    </source>
</evidence>
<dbReference type="Proteomes" id="UP001609186">
    <property type="component" value="Unassembled WGS sequence"/>
</dbReference>
<dbReference type="SUPFAM" id="SSF75620">
    <property type="entry name" value="Release factor"/>
    <property type="match status" value="1"/>
</dbReference>
<organism evidence="3 4">
    <name type="scientific">Burkholderia semiarida</name>
    <dbReference type="NCBI Taxonomy" id="2843303"/>
    <lineage>
        <taxon>Bacteria</taxon>
        <taxon>Pseudomonadati</taxon>
        <taxon>Pseudomonadota</taxon>
        <taxon>Betaproteobacteria</taxon>
        <taxon>Burkholderiales</taxon>
        <taxon>Burkholderiaceae</taxon>
        <taxon>Burkholderia</taxon>
        <taxon>Burkholderia cepacia complex</taxon>
    </lineage>
</organism>
<dbReference type="InterPro" id="IPR045853">
    <property type="entry name" value="Pep_chain_release_fac_I_sf"/>
</dbReference>
<evidence type="ECO:0000256" key="1">
    <source>
        <dbReference type="ARBA" id="ARBA00010835"/>
    </source>
</evidence>
<comment type="caution">
    <text evidence="3">The sequence shown here is derived from an EMBL/GenBank/DDBJ whole genome shotgun (WGS) entry which is preliminary data.</text>
</comment>
<dbReference type="Gene3D" id="3.30.160.20">
    <property type="match status" value="1"/>
</dbReference>
<dbReference type="Pfam" id="PF00472">
    <property type="entry name" value="RF-1"/>
    <property type="match status" value="1"/>
</dbReference>
<accession>A0ABW7LDK6</accession>
<feature type="non-terminal residue" evidence="3">
    <location>
        <position position="41"/>
    </location>
</feature>
<keyword evidence="4" id="KW-1185">Reference proteome</keyword>
<dbReference type="InterPro" id="IPR000352">
    <property type="entry name" value="Pep_chain_release_fac_I"/>
</dbReference>